<sequence>MIQSIDIFNSRSQSGNFGMQNHEFLAFLKAKVQIKGKDLSDNDKNIVLNQIKDCKSLKSELIRVVCHLFAKNDIDYQIFPQFWDKIQDQFQKEQGLIEDNLKHDLLLIFEKVRLESEQLANLSTEFYKSQIKNFSIQELIFLRNQYQSKRPEQLGMINIFEKRASILMFYFSFKEPVRMDYLKKVRYPNTSLASKFVPQFRRIAKIAKV</sequence>
<organism evidence="1 2">
    <name type="scientific">Stylonychia lemnae</name>
    <name type="common">Ciliate</name>
    <dbReference type="NCBI Taxonomy" id="5949"/>
    <lineage>
        <taxon>Eukaryota</taxon>
        <taxon>Sar</taxon>
        <taxon>Alveolata</taxon>
        <taxon>Ciliophora</taxon>
        <taxon>Intramacronucleata</taxon>
        <taxon>Spirotrichea</taxon>
        <taxon>Stichotrichia</taxon>
        <taxon>Sporadotrichida</taxon>
        <taxon>Oxytrichidae</taxon>
        <taxon>Stylonychinae</taxon>
        <taxon>Stylonychia</taxon>
    </lineage>
</organism>
<protein>
    <submittedName>
        <fullName evidence="1">Uncharacterized protein</fullName>
    </submittedName>
</protein>
<gene>
    <name evidence="1" type="primary">Contig1859.g2009</name>
    <name evidence="1" type="ORF">STYLEM_4029</name>
</gene>
<keyword evidence="2" id="KW-1185">Reference proteome</keyword>
<dbReference type="AlphaFoldDB" id="A0A078A2N7"/>
<dbReference type="Proteomes" id="UP000039865">
    <property type="component" value="Unassembled WGS sequence"/>
</dbReference>
<accession>A0A078A2N7</accession>
<reference evidence="1 2" key="1">
    <citation type="submission" date="2014-06" db="EMBL/GenBank/DDBJ databases">
        <authorList>
            <person name="Swart Estienne"/>
        </authorList>
    </citation>
    <scope>NUCLEOTIDE SEQUENCE [LARGE SCALE GENOMIC DNA]</scope>
    <source>
        <strain evidence="1 2">130c</strain>
    </source>
</reference>
<dbReference type="EMBL" id="CCKQ01003903">
    <property type="protein sequence ID" value="CDW75044.1"/>
    <property type="molecule type" value="Genomic_DNA"/>
</dbReference>
<proteinExistence type="predicted"/>
<evidence type="ECO:0000313" key="2">
    <source>
        <dbReference type="Proteomes" id="UP000039865"/>
    </source>
</evidence>
<dbReference type="InParanoid" id="A0A078A2N7"/>
<evidence type="ECO:0000313" key="1">
    <source>
        <dbReference type="EMBL" id="CDW75044.1"/>
    </source>
</evidence>
<name>A0A078A2N7_STYLE</name>